<keyword evidence="7 9" id="KW-0704">Schiff base</keyword>
<keyword evidence="9" id="KW-0963">Cytoplasm</keyword>
<comment type="catalytic activity">
    <reaction evidence="8 9">
        <text>D-sedoheptulose 7-phosphate + D-glyceraldehyde 3-phosphate = D-erythrose 4-phosphate + beta-D-fructose 6-phosphate</text>
        <dbReference type="Rhea" id="RHEA:17053"/>
        <dbReference type="ChEBI" id="CHEBI:16897"/>
        <dbReference type="ChEBI" id="CHEBI:57483"/>
        <dbReference type="ChEBI" id="CHEBI:57634"/>
        <dbReference type="ChEBI" id="CHEBI:59776"/>
        <dbReference type="EC" id="2.2.1.2"/>
    </reaction>
</comment>
<evidence type="ECO:0000256" key="2">
    <source>
        <dbReference type="ARBA" id="ARBA00004857"/>
    </source>
</evidence>
<name>A0ABX1UBB6_9VIBR</name>
<dbReference type="Gene3D" id="3.20.20.70">
    <property type="entry name" value="Aldolase class I"/>
    <property type="match status" value="1"/>
</dbReference>
<protein>
    <recommendedName>
        <fullName evidence="4 9">Transaldolase</fullName>
        <ecNumber evidence="4 9">2.2.1.2</ecNumber>
    </recommendedName>
</protein>
<evidence type="ECO:0000256" key="8">
    <source>
        <dbReference type="ARBA" id="ARBA00048810"/>
    </source>
</evidence>
<keyword evidence="5 9" id="KW-0808">Transferase</keyword>
<keyword evidence="6 9" id="KW-0570">Pentose shunt</keyword>
<comment type="subcellular location">
    <subcellularLocation>
        <location evidence="9">Cytoplasm</location>
    </subcellularLocation>
</comment>
<dbReference type="GO" id="GO:0004801">
    <property type="term" value="F:transaldolase activity"/>
    <property type="evidence" value="ECO:0007669"/>
    <property type="project" value="UniProtKB-EC"/>
</dbReference>
<dbReference type="EC" id="2.2.1.2" evidence="4 9"/>
<dbReference type="SUPFAM" id="SSF51569">
    <property type="entry name" value="Aldolase"/>
    <property type="match status" value="1"/>
</dbReference>
<dbReference type="CDD" id="cd00957">
    <property type="entry name" value="Transaldolase_TalAB"/>
    <property type="match status" value="1"/>
</dbReference>
<dbReference type="EMBL" id="JABCJR010000051">
    <property type="protein sequence ID" value="NMR71802.1"/>
    <property type="molecule type" value="Genomic_DNA"/>
</dbReference>
<evidence type="ECO:0000256" key="1">
    <source>
        <dbReference type="ARBA" id="ARBA00003518"/>
    </source>
</evidence>
<proteinExistence type="inferred from homology"/>
<evidence type="ECO:0000256" key="6">
    <source>
        <dbReference type="ARBA" id="ARBA00023126"/>
    </source>
</evidence>
<feature type="active site" description="Schiff-base intermediate with substrate" evidence="9">
    <location>
        <position position="132"/>
    </location>
</feature>
<dbReference type="InterPro" id="IPR001585">
    <property type="entry name" value="TAL/FSA"/>
</dbReference>
<dbReference type="InterPro" id="IPR018225">
    <property type="entry name" value="Transaldolase_AS"/>
</dbReference>
<evidence type="ECO:0000313" key="11">
    <source>
        <dbReference type="Proteomes" id="UP000590068"/>
    </source>
</evidence>
<dbReference type="PANTHER" id="PTHR10683:SF18">
    <property type="entry name" value="TRANSALDOLASE"/>
    <property type="match status" value="1"/>
</dbReference>
<comment type="similarity">
    <text evidence="3 9">Belongs to the transaldolase family. Type 1 subfamily.</text>
</comment>
<dbReference type="PANTHER" id="PTHR10683">
    <property type="entry name" value="TRANSALDOLASE"/>
    <property type="match status" value="1"/>
</dbReference>
<accession>A0ABX1UBB6</accession>
<reference evidence="10 11" key="1">
    <citation type="submission" date="2020-04" db="EMBL/GenBank/DDBJ databases">
        <title>WGS-Seq of Vibrio isolated by the O'Toole Lab.</title>
        <authorList>
            <person name="Mckone K.P."/>
            <person name="Whitaker R."/>
            <person name="Sevigney J.L."/>
            <person name="Herring J.B."/>
            <person name="O'Toole G."/>
        </authorList>
    </citation>
    <scope>NUCLEOTIDE SEQUENCE [LARGE SCALE GENOMIC DNA]</scope>
    <source>
        <strain evidence="10 11">BS_02</strain>
    </source>
</reference>
<comment type="pathway">
    <text evidence="2 9">Carbohydrate degradation; pentose phosphate pathway; D-glyceraldehyde 3-phosphate and beta-D-fructose 6-phosphate from D-ribose 5-phosphate and D-xylulose 5-phosphate (non-oxidative stage): step 2/3.</text>
</comment>
<dbReference type="NCBIfam" id="NF009001">
    <property type="entry name" value="PRK12346.1"/>
    <property type="match status" value="1"/>
</dbReference>
<dbReference type="PROSITE" id="PS01054">
    <property type="entry name" value="TRANSALDOLASE_1"/>
    <property type="match status" value="1"/>
</dbReference>
<dbReference type="InterPro" id="IPR004730">
    <property type="entry name" value="Transaldolase_1"/>
</dbReference>
<dbReference type="RefSeq" id="WP_102455164.1">
    <property type="nucleotide sequence ID" value="NZ_JABBXC010000052.1"/>
</dbReference>
<evidence type="ECO:0000256" key="4">
    <source>
        <dbReference type="ARBA" id="ARBA00013151"/>
    </source>
</evidence>
<comment type="function">
    <text evidence="1 9">Transaldolase is important for the balance of metabolites in the pentose-phosphate pathway.</text>
</comment>
<organism evidence="10 11">
    <name type="scientific">Vibrio breoganii</name>
    <dbReference type="NCBI Taxonomy" id="553239"/>
    <lineage>
        <taxon>Bacteria</taxon>
        <taxon>Pseudomonadati</taxon>
        <taxon>Pseudomonadota</taxon>
        <taxon>Gammaproteobacteria</taxon>
        <taxon>Vibrionales</taxon>
        <taxon>Vibrionaceae</taxon>
        <taxon>Vibrio</taxon>
    </lineage>
</organism>
<dbReference type="Pfam" id="PF00923">
    <property type="entry name" value="TAL_FSA"/>
    <property type="match status" value="1"/>
</dbReference>
<evidence type="ECO:0000313" key="10">
    <source>
        <dbReference type="EMBL" id="NMR71802.1"/>
    </source>
</evidence>
<dbReference type="InterPro" id="IPR013785">
    <property type="entry name" value="Aldolase_TIM"/>
</dbReference>
<evidence type="ECO:0000256" key="7">
    <source>
        <dbReference type="ARBA" id="ARBA00023270"/>
    </source>
</evidence>
<sequence>MNNALQQLRKFTTVVADTGEIDAIRKYAPQDATTNPSLILKAAQVPEYAPLIDEAIVYAKSQSNDKATQIQDTCDRLAVNIGKEILTTIPGRISTEVDARLSYDTNASVSKARQLIKMYNDAGISNDRILVKLASTWEGIRSAEILENEGINCNLTLLFSFAQARACAEAGVFLISPFVGRIMDWYKAKQGQEFEASEDPGVLSVTTIYNYYKQHDYNTIVMGASFRNIGEIIELAGCDRLTISPNLLQELEETELEISEKLHANQSVQHLPEPLTHAEFLWQHNQDPMAIEKLAEGIRNFAIDQGKLEAMIAEKL</sequence>
<dbReference type="Proteomes" id="UP000590068">
    <property type="component" value="Unassembled WGS sequence"/>
</dbReference>
<comment type="caution">
    <text evidence="10">The sequence shown here is derived from an EMBL/GenBank/DDBJ whole genome shotgun (WGS) entry which is preliminary data.</text>
</comment>
<evidence type="ECO:0000256" key="9">
    <source>
        <dbReference type="HAMAP-Rule" id="MF_00492"/>
    </source>
</evidence>
<keyword evidence="11" id="KW-1185">Reference proteome</keyword>
<dbReference type="HAMAP" id="MF_00492">
    <property type="entry name" value="Transaldolase_1"/>
    <property type="match status" value="1"/>
</dbReference>
<gene>
    <name evidence="9 10" type="primary">tal</name>
    <name evidence="10" type="ORF">HJ568_17910</name>
</gene>
<evidence type="ECO:0000256" key="3">
    <source>
        <dbReference type="ARBA" id="ARBA00008012"/>
    </source>
</evidence>
<evidence type="ECO:0000256" key="5">
    <source>
        <dbReference type="ARBA" id="ARBA00022679"/>
    </source>
</evidence>
<dbReference type="NCBIfam" id="TIGR00874">
    <property type="entry name" value="talAB"/>
    <property type="match status" value="1"/>
</dbReference>